<dbReference type="InterPro" id="IPR005115">
    <property type="entry name" value="Gly_transporter"/>
</dbReference>
<comment type="similarity">
    <text evidence="2">Belongs to the UPF0126 family.</text>
</comment>
<name>D3UG52_HELM1</name>
<dbReference type="HOGENOM" id="CLU_064906_2_0_7"/>
<evidence type="ECO:0000256" key="3">
    <source>
        <dbReference type="ARBA" id="ARBA00022475"/>
    </source>
</evidence>
<evidence type="ECO:0000256" key="2">
    <source>
        <dbReference type="ARBA" id="ARBA00008193"/>
    </source>
</evidence>
<keyword evidence="10" id="KW-1185">Reference proteome</keyword>
<dbReference type="Proteomes" id="UP000001522">
    <property type="component" value="Chromosome"/>
</dbReference>
<dbReference type="Pfam" id="PF03458">
    <property type="entry name" value="Gly_transporter"/>
    <property type="match status" value="2"/>
</dbReference>
<dbReference type="EMBL" id="FN555004">
    <property type="protein sequence ID" value="CBG39473.1"/>
    <property type="molecule type" value="Genomic_DNA"/>
</dbReference>
<keyword evidence="4 7" id="KW-0812">Transmembrane</keyword>
<proteinExistence type="inferred from homology"/>
<evidence type="ECO:0000256" key="1">
    <source>
        <dbReference type="ARBA" id="ARBA00004651"/>
    </source>
</evidence>
<keyword evidence="6 7" id="KW-0472">Membrane</keyword>
<evidence type="ECO:0000313" key="9">
    <source>
        <dbReference type="EMBL" id="CBG39473.1"/>
    </source>
</evidence>
<dbReference type="eggNOG" id="COG2860">
    <property type="taxonomic scope" value="Bacteria"/>
</dbReference>
<evidence type="ECO:0000313" key="10">
    <source>
        <dbReference type="Proteomes" id="UP000001522"/>
    </source>
</evidence>
<comment type="subcellular location">
    <subcellularLocation>
        <location evidence="1">Cell membrane</location>
        <topology evidence="1">Multi-pass membrane protein</topology>
    </subcellularLocation>
</comment>
<dbReference type="AlphaFoldDB" id="D3UG52"/>
<evidence type="ECO:0000256" key="5">
    <source>
        <dbReference type="ARBA" id="ARBA00022989"/>
    </source>
</evidence>
<evidence type="ECO:0000256" key="6">
    <source>
        <dbReference type="ARBA" id="ARBA00023136"/>
    </source>
</evidence>
<dbReference type="PANTHER" id="PTHR30506:SF3">
    <property type="entry name" value="UPF0126 INNER MEMBRANE PROTEIN YADS-RELATED"/>
    <property type="match status" value="1"/>
</dbReference>
<feature type="transmembrane region" description="Helical" evidence="7">
    <location>
        <begin position="152"/>
        <end position="171"/>
    </location>
</feature>
<feature type="domain" description="Glycine transporter" evidence="8">
    <location>
        <begin position="95"/>
        <end position="167"/>
    </location>
</feature>
<dbReference type="RefSeq" id="WP_013022568.1">
    <property type="nucleotide sequence ID" value="NC_013949.1"/>
</dbReference>
<evidence type="ECO:0000256" key="4">
    <source>
        <dbReference type="ARBA" id="ARBA00022692"/>
    </source>
</evidence>
<organism evidence="9 10">
    <name type="scientific">Helicobacter mustelae (strain ATCC 43772 / CCUG 25715 / CIP 103759 / LMG 18044 / NCTC 12198 / R85-136P)</name>
    <name type="common">Campylobacter mustelae</name>
    <dbReference type="NCBI Taxonomy" id="679897"/>
    <lineage>
        <taxon>Bacteria</taxon>
        <taxon>Pseudomonadati</taxon>
        <taxon>Campylobacterota</taxon>
        <taxon>Epsilonproteobacteria</taxon>
        <taxon>Campylobacterales</taxon>
        <taxon>Helicobacteraceae</taxon>
        <taxon>Helicobacter</taxon>
    </lineage>
</organism>
<feature type="transmembrane region" description="Helical" evidence="7">
    <location>
        <begin position="33"/>
        <end position="50"/>
    </location>
</feature>
<keyword evidence="5 7" id="KW-1133">Transmembrane helix</keyword>
<accession>D3UG52</accession>
<feature type="transmembrane region" description="Helical" evidence="7">
    <location>
        <begin position="177"/>
        <end position="196"/>
    </location>
</feature>
<gene>
    <name evidence="9" type="ordered locus">HMU02110</name>
</gene>
<sequence length="212" mass="23338">MEQDLLISVLFVVGITVESMTGALAAGRYKMDLMGVIFIALVTAIGGGSVRDILFNHHPLVWIKHPQYILIIVLAALLATRIPKFITKFERVFLLLDAIGLVAFSVIGTAVVMEKYQSMTLAICGGVITGVFGGILRDIFCNQIPLILRREIYASVALFASAFYYILLEFFGLSAEIASGVTLICGSALRIFAIYYKLGLPVFHFEDHNEKK</sequence>
<dbReference type="KEGG" id="hms:HMU02110"/>
<feature type="transmembrane region" description="Helical" evidence="7">
    <location>
        <begin position="92"/>
        <end position="113"/>
    </location>
</feature>
<feature type="transmembrane region" description="Helical" evidence="7">
    <location>
        <begin position="6"/>
        <end position="26"/>
    </location>
</feature>
<feature type="transmembrane region" description="Helical" evidence="7">
    <location>
        <begin position="62"/>
        <end position="80"/>
    </location>
</feature>
<keyword evidence="3" id="KW-1003">Cell membrane</keyword>
<dbReference type="PANTHER" id="PTHR30506">
    <property type="entry name" value="INNER MEMBRANE PROTEIN"/>
    <property type="match status" value="1"/>
</dbReference>
<protein>
    <submittedName>
        <fullName evidence="9">Putative integral membrane protein</fullName>
    </submittedName>
</protein>
<feature type="domain" description="Glycine transporter" evidence="8">
    <location>
        <begin position="9"/>
        <end position="79"/>
    </location>
</feature>
<reference evidence="9 10" key="1">
    <citation type="journal article" date="2010" name="BMC Genomics">
        <title>Comparative genomics and proteomics of Helicobacter mustelae, an ulcerogenic and carcinogenic gastric pathogen.</title>
        <authorList>
            <person name="O'Toole P.W."/>
            <person name="Snelling W.J."/>
            <person name="Canchaya C."/>
            <person name="Forde B.M."/>
            <person name="Hardie K.R."/>
            <person name="Josenhans C."/>
            <person name="Graham R.L.J."/>
            <person name="McMullan G."/>
            <person name="Parkhill J."/>
            <person name="Belda E."/>
            <person name="Bentley S.D."/>
        </authorList>
    </citation>
    <scope>NUCLEOTIDE SEQUENCE [LARGE SCALE GENOMIC DNA]</scope>
    <source>
        <strain evidence="10">ATCC 43772 / LMG 18044 / NCTC 12198 / 12198</strain>
    </source>
</reference>
<dbReference type="STRING" id="679897.HMU02110"/>
<feature type="transmembrane region" description="Helical" evidence="7">
    <location>
        <begin position="119"/>
        <end position="140"/>
    </location>
</feature>
<dbReference type="GO" id="GO:0005886">
    <property type="term" value="C:plasma membrane"/>
    <property type="evidence" value="ECO:0007669"/>
    <property type="project" value="UniProtKB-SubCell"/>
</dbReference>
<evidence type="ECO:0000259" key="8">
    <source>
        <dbReference type="Pfam" id="PF03458"/>
    </source>
</evidence>
<evidence type="ECO:0000256" key="7">
    <source>
        <dbReference type="SAM" id="Phobius"/>
    </source>
</evidence>